<dbReference type="AlphaFoldDB" id="A0AAU8JAD1"/>
<dbReference type="SUPFAM" id="SSF52540">
    <property type="entry name" value="P-loop containing nucleoside triphosphate hydrolases"/>
    <property type="match status" value="1"/>
</dbReference>
<dbReference type="InterPro" id="IPR003593">
    <property type="entry name" value="AAA+_ATPase"/>
</dbReference>
<dbReference type="Gene3D" id="3.40.50.300">
    <property type="entry name" value="P-loop containing nucleotide triphosphate hydrolases"/>
    <property type="match status" value="1"/>
</dbReference>
<dbReference type="EMBL" id="CP159837">
    <property type="protein sequence ID" value="XCM35732.1"/>
    <property type="molecule type" value="Genomic_DNA"/>
</dbReference>
<gene>
    <name evidence="2" type="ORF">ABWT76_004431</name>
</gene>
<dbReference type="GO" id="GO:0016887">
    <property type="term" value="F:ATP hydrolysis activity"/>
    <property type="evidence" value="ECO:0007669"/>
    <property type="project" value="InterPro"/>
</dbReference>
<dbReference type="SMART" id="SM00382">
    <property type="entry name" value="AAA"/>
    <property type="match status" value="1"/>
</dbReference>
<dbReference type="InterPro" id="IPR027417">
    <property type="entry name" value="P-loop_NTPase"/>
</dbReference>
<evidence type="ECO:0000313" key="2">
    <source>
        <dbReference type="EMBL" id="XCM35732.1"/>
    </source>
</evidence>
<dbReference type="Pfam" id="PF13304">
    <property type="entry name" value="AAA_21"/>
    <property type="match status" value="1"/>
</dbReference>
<proteinExistence type="predicted"/>
<dbReference type="PANTHER" id="PTHR43581:SF4">
    <property type="entry name" value="ATP_GTP PHOSPHATASE"/>
    <property type="match status" value="1"/>
</dbReference>
<feature type="domain" description="AAA+ ATPase" evidence="1">
    <location>
        <begin position="22"/>
        <end position="329"/>
    </location>
</feature>
<dbReference type="RefSeq" id="WP_354634976.1">
    <property type="nucleotide sequence ID" value="NZ_CP159837.1"/>
</dbReference>
<name>A0AAU8JAD1_9CYAN</name>
<dbReference type="InterPro" id="IPR003959">
    <property type="entry name" value="ATPase_AAA_core"/>
</dbReference>
<reference evidence="2" key="1">
    <citation type="submission" date="2024-07" db="EMBL/GenBank/DDBJ databases">
        <authorList>
            <person name="Kim Y.J."/>
            <person name="Jeong J.Y."/>
        </authorList>
    </citation>
    <scope>NUCLEOTIDE SEQUENCE</scope>
    <source>
        <strain evidence="2">GIHE-MW2</strain>
    </source>
</reference>
<accession>A0AAU8JAD1</accession>
<dbReference type="InterPro" id="IPR051396">
    <property type="entry name" value="Bact_Antivir_Def_Nuclease"/>
</dbReference>
<evidence type="ECO:0000259" key="1">
    <source>
        <dbReference type="SMART" id="SM00382"/>
    </source>
</evidence>
<organism evidence="2">
    <name type="scientific">Planktothricoides raciborskii GIHE-MW2</name>
    <dbReference type="NCBI Taxonomy" id="2792601"/>
    <lineage>
        <taxon>Bacteria</taxon>
        <taxon>Bacillati</taxon>
        <taxon>Cyanobacteriota</taxon>
        <taxon>Cyanophyceae</taxon>
        <taxon>Oscillatoriophycideae</taxon>
        <taxon>Oscillatoriales</taxon>
        <taxon>Oscillatoriaceae</taxon>
        <taxon>Planktothricoides</taxon>
    </lineage>
</organism>
<sequence length="403" mass="45689">MEINRLRLRNFRGFKDAEFHFNPGMNLIVGINGAGKSTVLDALSIAFSKILPKFTVSDSKDNRLSFTANDITIGYKKLEVDVDFQASGIPFECNISGGKSYNLKIKPDSKHILDTIKNEKNQPLVVYFATQRSIVTPGAYKEKDMYNMASGDPSAAFPEALKPRNLRLTEFTDWYLAQNALLNENYSPAKRSIEALNKAVTSFLDQFTNLRVVGKSDLVLDKDGLTLNINQLSEGERGILALILDLVKRLLQANPDLEDPLKDGKAVVLIDELDLHLHPRWQRMVVKKLTDIFPSCQFIATTHSPQIIGEVDPGNIILLEKDQAPYRPDQSLGMDSNWILRFLMETSERDRNTQERLEHIESLIQNRKFSEANQEINSLRELGNFAELVRLQTRIDRISRLGK</sequence>
<dbReference type="GO" id="GO:0005524">
    <property type="term" value="F:ATP binding"/>
    <property type="evidence" value="ECO:0007669"/>
    <property type="project" value="InterPro"/>
</dbReference>
<protein>
    <submittedName>
        <fullName evidence="2">AAA family ATPase</fullName>
    </submittedName>
</protein>
<dbReference type="PANTHER" id="PTHR43581">
    <property type="entry name" value="ATP/GTP PHOSPHATASE"/>
    <property type="match status" value="1"/>
</dbReference>